<reference evidence="6 7" key="1">
    <citation type="journal article" date="2019" name="Nat. Ecol. Evol.">
        <title>Megaphylogeny resolves global patterns of mushroom evolution.</title>
        <authorList>
            <person name="Varga T."/>
            <person name="Krizsan K."/>
            <person name="Foldi C."/>
            <person name="Dima B."/>
            <person name="Sanchez-Garcia M."/>
            <person name="Sanchez-Ramirez S."/>
            <person name="Szollosi G.J."/>
            <person name="Szarkandi J.G."/>
            <person name="Papp V."/>
            <person name="Albert L."/>
            <person name="Andreopoulos W."/>
            <person name="Angelini C."/>
            <person name="Antonin V."/>
            <person name="Barry K.W."/>
            <person name="Bougher N.L."/>
            <person name="Buchanan P."/>
            <person name="Buyck B."/>
            <person name="Bense V."/>
            <person name="Catcheside P."/>
            <person name="Chovatia M."/>
            <person name="Cooper J."/>
            <person name="Damon W."/>
            <person name="Desjardin D."/>
            <person name="Finy P."/>
            <person name="Geml J."/>
            <person name="Haridas S."/>
            <person name="Hughes K."/>
            <person name="Justo A."/>
            <person name="Karasinski D."/>
            <person name="Kautmanova I."/>
            <person name="Kiss B."/>
            <person name="Kocsube S."/>
            <person name="Kotiranta H."/>
            <person name="LaButti K.M."/>
            <person name="Lechner B.E."/>
            <person name="Liimatainen K."/>
            <person name="Lipzen A."/>
            <person name="Lukacs Z."/>
            <person name="Mihaltcheva S."/>
            <person name="Morgado L.N."/>
            <person name="Niskanen T."/>
            <person name="Noordeloos M.E."/>
            <person name="Ohm R.A."/>
            <person name="Ortiz-Santana B."/>
            <person name="Ovrebo C."/>
            <person name="Racz N."/>
            <person name="Riley R."/>
            <person name="Savchenko A."/>
            <person name="Shiryaev A."/>
            <person name="Soop K."/>
            <person name="Spirin V."/>
            <person name="Szebenyi C."/>
            <person name="Tomsovsky M."/>
            <person name="Tulloss R.E."/>
            <person name="Uehling J."/>
            <person name="Grigoriev I.V."/>
            <person name="Vagvolgyi C."/>
            <person name="Papp T."/>
            <person name="Martin F.M."/>
            <person name="Miettinen O."/>
            <person name="Hibbett D.S."/>
            <person name="Nagy L.G."/>
        </authorList>
    </citation>
    <scope>NUCLEOTIDE SEQUENCE [LARGE SCALE GENOMIC DNA]</scope>
    <source>
        <strain evidence="6 7">HHB13444</strain>
    </source>
</reference>
<feature type="region of interest" description="Disordered" evidence="4">
    <location>
        <begin position="1664"/>
        <end position="1707"/>
    </location>
</feature>
<evidence type="ECO:0000256" key="3">
    <source>
        <dbReference type="ARBA" id="ARBA00022801"/>
    </source>
</evidence>
<proteinExistence type="inferred from homology"/>
<dbReference type="InterPro" id="IPR038765">
    <property type="entry name" value="Papain-like_cys_pep_sf"/>
</dbReference>
<dbReference type="GO" id="GO:0008234">
    <property type="term" value="F:cysteine-type peptidase activity"/>
    <property type="evidence" value="ECO:0007669"/>
    <property type="project" value="InterPro"/>
</dbReference>
<evidence type="ECO:0000259" key="5">
    <source>
        <dbReference type="PROSITE" id="PS50600"/>
    </source>
</evidence>
<dbReference type="InParanoid" id="A0A5C3P755"/>
<feature type="compositionally biased region" description="Polar residues" evidence="4">
    <location>
        <begin position="562"/>
        <end position="575"/>
    </location>
</feature>
<feature type="region of interest" description="Disordered" evidence="4">
    <location>
        <begin position="1507"/>
        <end position="1547"/>
    </location>
</feature>
<evidence type="ECO:0000256" key="2">
    <source>
        <dbReference type="ARBA" id="ARBA00022670"/>
    </source>
</evidence>
<evidence type="ECO:0000256" key="4">
    <source>
        <dbReference type="SAM" id="MobiDB-lite"/>
    </source>
</evidence>
<feature type="compositionally biased region" description="Acidic residues" evidence="4">
    <location>
        <begin position="1947"/>
        <end position="1958"/>
    </location>
</feature>
<dbReference type="Gene3D" id="3.40.395.10">
    <property type="entry name" value="Adenoviral Proteinase, Chain A"/>
    <property type="match status" value="1"/>
</dbReference>
<evidence type="ECO:0000256" key="1">
    <source>
        <dbReference type="ARBA" id="ARBA00005234"/>
    </source>
</evidence>
<dbReference type="EMBL" id="ML211250">
    <property type="protein sequence ID" value="TFK85484.1"/>
    <property type="molecule type" value="Genomic_DNA"/>
</dbReference>
<dbReference type="SUPFAM" id="SSF54001">
    <property type="entry name" value="Cysteine proteinases"/>
    <property type="match status" value="1"/>
</dbReference>
<feature type="region of interest" description="Disordered" evidence="4">
    <location>
        <begin position="404"/>
        <end position="709"/>
    </location>
</feature>
<feature type="compositionally biased region" description="Basic and acidic residues" evidence="4">
    <location>
        <begin position="1677"/>
        <end position="1687"/>
    </location>
</feature>
<keyword evidence="7" id="KW-1185">Reference proteome</keyword>
<feature type="compositionally biased region" description="Polar residues" evidence="4">
    <location>
        <begin position="494"/>
        <end position="512"/>
    </location>
</feature>
<keyword evidence="2" id="KW-0645">Protease</keyword>
<feature type="compositionally biased region" description="Polar residues" evidence="4">
    <location>
        <begin position="1508"/>
        <end position="1517"/>
    </location>
</feature>
<feature type="domain" description="Ubiquitin-like protease family profile" evidence="5">
    <location>
        <begin position="196"/>
        <end position="366"/>
    </location>
</feature>
<feature type="compositionally biased region" description="Polar residues" evidence="4">
    <location>
        <begin position="522"/>
        <end position="537"/>
    </location>
</feature>
<sequence length="1958" mass="218637">MDLTVDDPPLPRAEKWIGKGLQWPDTFDAVPDDLKALYNARMAIPREYHTVYEPEESVSAFLARQFRRQEHELTHFHPSRYFSNDAPTTLPDEDDNTPVPSAALLNALQSWCGQALLNGAQSVLHPCNHRRYPLWVVTYWVKIQSVLDLQKRWRDGREWLSQRPRNPAVATVFEVALKHLDTVGCDAPTHALGGRGSTRTSDVLRLLSNRWLNDEVVLLMTTHTQRRVAAKPTLSDRVVVEGRAFVMEVGRAQEAKAYERPSPPLLARLEKKLGRAPKCRLYFPVFLEGESHWLAVRVDFMRHEIAYGDSLGRRMPKPQKLLSKLRWWLSARFEGSFKEIGNKLQIGDQDDPYSCGICAMNAITHDIFDDDLWTAEQKLLHRVRWFNLICEEDAKDKAARAAKQLQEATSSESRSCDRPDDRPDPRMSVLAICNAPSSPSALSNQIDTPPSAVGQDGDLHESAQVSELAQASEPATVDSPRPSVVAATRAPISPESSTSLPATSELAATSCSPGAPLLTLPEPQSSSCPSYEETQAVESGDVQDPERITDEGGGRAVAVPEQSDSTRTLSGQLKLSSFFGPGSAPKQVQQGVKKTPASETVAAPEKVVVPEAEGVSKGKGKRKRERSSSPPASESPKRKKPAKSTSKKTAQSTQGSHQKDTKKRKRSQDKDEDDSNDSNEEPVGKTRKHKAAEKGGSRSANREREMNEAVRNGTFIADPEAVAKFKSRILEMDPDAEFPLPDWGVVVRHVRCGQPRRMSCPYNTKKYRAHLLSCKGHGPVKAKLDTAGTPLWPVAKAGEPSFALIPAGSTPASRSLLPSPTPQRRGCPGLDKDRFPRIADYLERTPAGGGGGRALPEIAKEMFGVLFSELDDDRKEEVILVNRAEWRWTTSHKLGRVIATRCLQFVEVKPGTAPYPCSECLALLKFHRFQVLLNEDIPDDEARRHTPSRYYDDKLLKIYATILGLKDILENPDQRKSPFLRFAIGAINGTFGKDNIFVGMIQALMQERDRLDRGVGRQNFRYTPAYDEFMHIIYFHSPKAYRFLSEHLPTRTQRSIQYNAALMPRFPIGVSDRTFSLVDEELQKINYTGPVSLSVDDTKLQPGLDPVFDKQRDGVYILGGIRVYIVTIPLPNTPSIILAVVGISNKADAAFLWDYHDRILAGLCTRGIDVIASASDGATVERAIQQRIESTATSHLHFAIKHPETGSLMSFDVPCFGPSKQPIVSVQDARHALKTFRNNAFTGNRGVILGNEPVLYLHARRMGYADDGPIYRRDVEKLDRQDDNAATRLFSADALQWLIDNNLDDALGSVIYYFVFGELVGAWDGRRELDLYERTKMALRAGFFMDLWETHLERAGYSKSRHYISYQAVSIARTLIRSFVQLVFIYRDHLRGRYPLVPWMISTQPNEHCFGITRLMIEDFKMLDFYYVIPKLMLQTRQSIFNKYHGDAKARASGYHHTHLDSRGSNLAVLAQFPSDDALSSIARVAFEEAVSLFGLVGVSPEDLVPLSSATPPSSHLDNVRVPEDDEEDLEDADSDLGDEYPEDEDSDAAAAEKLTEALEFLERTDRMDARTEQAVIEIAYAAVSLNVDSRIRLHREHLEDSEDDPSEQLNIHTANTILSMLRESSHETPEVLAVRQSGTAPTALQDSYSVDLSELVRLRREHQSLQADHGVRNAAKKTEGDCKNPSDSDAAESAKPRRVSNAQRHHELLRKLDDILKRDRNQELRAGVKRLTRWTEGSTATSESTGNAANAEQAAKARASKAQKRRITVYKKYLPEEHYSILREARISSVSPLNGPDVMLDGPQTPVFAFVLVKGKVCLGRVLSIYSKGGGKHGKHAWVSTVKSVSSISYAPMQIYEYSRIRREFTAAPPAAIAQGRQKTYALISPTTFLCKAARTPKAIGMKHEKYELSVEDMQDYVLLQNACTEIQKVVKELGKKRRRKGGASADDEDLSDNEDE</sequence>
<feature type="compositionally biased region" description="Polar residues" evidence="4">
    <location>
        <begin position="435"/>
        <end position="448"/>
    </location>
</feature>
<evidence type="ECO:0000313" key="7">
    <source>
        <dbReference type="Proteomes" id="UP000308197"/>
    </source>
</evidence>
<feature type="compositionally biased region" description="Basic residues" evidence="4">
    <location>
        <begin position="637"/>
        <end position="646"/>
    </location>
</feature>
<dbReference type="GO" id="GO:0019783">
    <property type="term" value="F:ubiquitin-like protein peptidase activity"/>
    <property type="evidence" value="ECO:0007669"/>
    <property type="project" value="UniProtKB-ARBA"/>
</dbReference>
<dbReference type="Pfam" id="PF02902">
    <property type="entry name" value="Peptidase_C48"/>
    <property type="match status" value="1"/>
</dbReference>
<feature type="compositionally biased region" description="Acidic residues" evidence="4">
    <location>
        <begin position="670"/>
        <end position="680"/>
    </location>
</feature>
<gene>
    <name evidence="6" type="ORF">K466DRAFT_664466</name>
</gene>
<feature type="compositionally biased region" description="Basic and acidic residues" evidence="4">
    <location>
        <begin position="414"/>
        <end position="425"/>
    </location>
</feature>
<comment type="similarity">
    <text evidence="1">Belongs to the peptidase C48 family.</text>
</comment>
<feature type="region of interest" description="Disordered" evidence="4">
    <location>
        <begin position="1736"/>
        <end position="1762"/>
    </location>
</feature>
<protein>
    <recommendedName>
        <fullName evidence="5">Ubiquitin-like protease family profile domain-containing protein</fullName>
    </recommendedName>
</protein>
<organism evidence="6 7">
    <name type="scientific">Polyporus arcularius HHB13444</name>
    <dbReference type="NCBI Taxonomy" id="1314778"/>
    <lineage>
        <taxon>Eukaryota</taxon>
        <taxon>Fungi</taxon>
        <taxon>Dikarya</taxon>
        <taxon>Basidiomycota</taxon>
        <taxon>Agaricomycotina</taxon>
        <taxon>Agaricomycetes</taxon>
        <taxon>Polyporales</taxon>
        <taxon>Polyporaceae</taxon>
        <taxon>Polyporus</taxon>
    </lineage>
</organism>
<keyword evidence="3" id="KW-0378">Hydrolase</keyword>
<dbReference type="GO" id="GO:0006508">
    <property type="term" value="P:proteolysis"/>
    <property type="evidence" value="ECO:0007669"/>
    <property type="project" value="UniProtKB-KW"/>
</dbReference>
<feature type="compositionally biased region" description="Low complexity" evidence="4">
    <location>
        <begin position="601"/>
        <end position="615"/>
    </location>
</feature>
<feature type="compositionally biased region" description="Basic and acidic residues" evidence="4">
    <location>
        <begin position="544"/>
        <end position="553"/>
    </location>
</feature>
<accession>A0A5C3P755</accession>
<feature type="compositionally biased region" description="Low complexity" evidence="4">
    <location>
        <begin position="1736"/>
        <end position="1758"/>
    </location>
</feature>
<name>A0A5C3P755_9APHY</name>
<feature type="region of interest" description="Disordered" evidence="4">
    <location>
        <begin position="1936"/>
        <end position="1958"/>
    </location>
</feature>
<dbReference type="PROSITE" id="PS50600">
    <property type="entry name" value="ULP_PROTEASE"/>
    <property type="match status" value="1"/>
</dbReference>
<feature type="compositionally biased region" description="Acidic residues" evidence="4">
    <location>
        <begin position="1524"/>
        <end position="1547"/>
    </location>
</feature>
<dbReference type="InterPro" id="IPR003653">
    <property type="entry name" value="Peptidase_C48_C"/>
</dbReference>
<dbReference type="Proteomes" id="UP000308197">
    <property type="component" value="Unassembled WGS sequence"/>
</dbReference>
<feature type="compositionally biased region" description="Basic and acidic residues" evidence="4">
    <location>
        <begin position="692"/>
        <end position="708"/>
    </location>
</feature>
<evidence type="ECO:0000313" key="6">
    <source>
        <dbReference type="EMBL" id="TFK85484.1"/>
    </source>
</evidence>